<evidence type="ECO:0000313" key="4">
    <source>
        <dbReference type="EMBL" id="WRL66114.1"/>
    </source>
</evidence>
<protein>
    <submittedName>
        <fullName evidence="4">S4 domain-containing protein</fullName>
    </submittedName>
</protein>
<reference evidence="4 5" key="1">
    <citation type="submission" date="2023-12" db="EMBL/GenBank/DDBJ databases">
        <title>Blastococcus brunescens sp. nov., an actonobacterium isolated from sandstone collected in sahara desert.</title>
        <authorList>
            <person name="Gtari M."/>
            <person name="Ghodhbane F."/>
        </authorList>
    </citation>
    <scope>NUCLEOTIDE SEQUENCE [LARGE SCALE GENOMIC DNA]</scope>
    <source>
        <strain evidence="4 5">BMG 8361</strain>
    </source>
</reference>
<dbReference type="InterPro" id="IPR036986">
    <property type="entry name" value="S4_RNA-bd_sf"/>
</dbReference>
<name>A0ABZ1B5N8_9ACTN</name>
<dbReference type="SUPFAM" id="SSF55120">
    <property type="entry name" value="Pseudouridine synthase"/>
    <property type="match status" value="1"/>
</dbReference>
<dbReference type="InterPro" id="IPR020103">
    <property type="entry name" value="PsdUridine_synth_cat_dom_sf"/>
</dbReference>
<feature type="domain" description="RNA-binding S4" evidence="3">
    <location>
        <begin position="21"/>
        <end position="64"/>
    </location>
</feature>
<organism evidence="4 5">
    <name type="scientific">Blastococcus brunescens</name>
    <dbReference type="NCBI Taxonomy" id="1564165"/>
    <lineage>
        <taxon>Bacteria</taxon>
        <taxon>Bacillati</taxon>
        <taxon>Actinomycetota</taxon>
        <taxon>Actinomycetes</taxon>
        <taxon>Geodermatophilales</taxon>
        <taxon>Geodermatophilaceae</taxon>
        <taxon>Blastococcus</taxon>
    </lineage>
</organism>
<dbReference type="Proteomes" id="UP001324287">
    <property type="component" value="Chromosome"/>
</dbReference>
<dbReference type="PROSITE" id="PS50889">
    <property type="entry name" value="S4"/>
    <property type="match status" value="1"/>
</dbReference>
<keyword evidence="1" id="KW-0694">RNA-binding</keyword>
<dbReference type="RefSeq" id="WP_324277431.1">
    <property type="nucleotide sequence ID" value="NZ_CP141261.1"/>
</dbReference>
<gene>
    <name evidence="4" type="ORF">U6N30_11665</name>
</gene>
<dbReference type="Pfam" id="PF01479">
    <property type="entry name" value="S4"/>
    <property type="match status" value="1"/>
</dbReference>
<proteinExistence type="predicted"/>
<sequence>MTPPAPGTTRALPVPDGLEGQRVDQALSRLFGLTRSAAADLADAGNVVVDGRVRGKGDRLTGGSWLEVELPPPPGEPAAPRPVVGMSILHDDDDMVVVDKPVGVAAHPSPGWDGHTVIGGLAAAGYRISTSGAAERQGWCTGWTPRRPA</sequence>
<evidence type="ECO:0000256" key="2">
    <source>
        <dbReference type="SAM" id="MobiDB-lite"/>
    </source>
</evidence>
<accession>A0ABZ1B5N8</accession>
<dbReference type="Gene3D" id="3.10.290.10">
    <property type="entry name" value="RNA-binding S4 domain"/>
    <property type="match status" value="1"/>
</dbReference>
<dbReference type="EMBL" id="CP141261">
    <property type="protein sequence ID" value="WRL66114.1"/>
    <property type="molecule type" value="Genomic_DNA"/>
</dbReference>
<feature type="compositionally biased region" description="Pro residues" evidence="2">
    <location>
        <begin position="70"/>
        <end position="80"/>
    </location>
</feature>
<evidence type="ECO:0000256" key="1">
    <source>
        <dbReference type="PROSITE-ProRule" id="PRU00182"/>
    </source>
</evidence>
<dbReference type="CDD" id="cd00165">
    <property type="entry name" value="S4"/>
    <property type="match status" value="1"/>
</dbReference>
<evidence type="ECO:0000313" key="5">
    <source>
        <dbReference type="Proteomes" id="UP001324287"/>
    </source>
</evidence>
<dbReference type="InterPro" id="IPR002942">
    <property type="entry name" value="S4_RNA-bd"/>
</dbReference>
<feature type="region of interest" description="Disordered" evidence="2">
    <location>
        <begin position="64"/>
        <end position="83"/>
    </location>
</feature>
<evidence type="ECO:0000259" key="3">
    <source>
        <dbReference type="Pfam" id="PF01479"/>
    </source>
</evidence>
<dbReference type="SUPFAM" id="SSF55174">
    <property type="entry name" value="Alpha-L RNA-binding motif"/>
    <property type="match status" value="1"/>
</dbReference>
<keyword evidence="5" id="KW-1185">Reference proteome</keyword>